<dbReference type="EMBL" id="BMAT01005140">
    <property type="protein sequence ID" value="GFR88177.1"/>
    <property type="molecule type" value="Genomic_DNA"/>
</dbReference>
<sequence>MADAPDLQEKRSHGPPLPAAKESFSSRTMEAIKARPEVSALAIITVVVLLLLFFFYAQKRSWFGLGAQKRRRAASEGGPKKARTAPDDEEDPETKTLIDSINGFGR</sequence>
<evidence type="ECO:0000256" key="2">
    <source>
        <dbReference type="SAM" id="Phobius"/>
    </source>
</evidence>
<organism evidence="3 4">
    <name type="scientific">Elysia marginata</name>
    <dbReference type="NCBI Taxonomy" id="1093978"/>
    <lineage>
        <taxon>Eukaryota</taxon>
        <taxon>Metazoa</taxon>
        <taxon>Spiralia</taxon>
        <taxon>Lophotrochozoa</taxon>
        <taxon>Mollusca</taxon>
        <taxon>Gastropoda</taxon>
        <taxon>Heterobranchia</taxon>
        <taxon>Euthyneura</taxon>
        <taxon>Panpulmonata</taxon>
        <taxon>Sacoglossa</taxon>
        <taxon>Placobranchoidea</taxon>
        <taxon>Plakobranchidae</taxon>
        <taxon>Elysia</taxon>
    </lineage>
</organism>
<accession>A0AAV4GR06</accession>
<keyword evidence="2" id="KW-1133">Transmembrane helix</keyword>
<comment type="caution">
    <text evidence="3">The sequence shown here is derived from an EMBL/GenBank/DDBJ whole genome shotgun (WGS) entry which is preliminary data.</text>
</comment>
<evidence type="ECO:0000256" key="1">
    <source>
        <dbReference type="SAM" id="MobiDB-lite"/>
    </source>
</evidence>
<keyword evidence="2" id="KW-0812">Transmembrane</keyword>
<evidence type="ECO:0000313" key="4">
    <source>
        <dbReference type="Proteomes" id="UP000762676"/>
    </source>
</evidence>
<gene>
    <name evidence="3" type="ORF">ElyMa_002511100</name>
</gene>
<feature type="region of interest" description="Disordered" evidence="1">
    <location>
        <begin position="67"/>
        <end position="106"/>
    </location>
</feature>
<evidence type="ECO:0000313" key="3">
    <source>
        <dbReference type="EMBL" id="GFR88177.1"/>
    </source>
</evidence>
<feature type="region of interest" description="Disordered" evidence="1">
    <location>
        <begin position="1"/>
        <end position="28"/>
    </location>
</feature>
<dbReference type="Proteomes" id="UP000762676">
    <property type="component" value="Unassembled WGS sequence"/>
</dbReference>
<proteinExistence type="predicted"/>
<keyword evidence="4" id="KW-1185">Reference proteome</keyword>
<name>A0AAV4GR06_9GAST</name>
<reference evidence="3 4" key="1">
    <citation type="journal article" date="2021" name="Elife">
        <title>Chloroplast acquisition without the gene transfer in kleptoplastic sea slugs, Plakobranchus ocellatus.</title>
        <authorList>
            <person name="Maeda T."/>
            <person name="Takahashi S."/>
            <person name="Yoshida T."/>
            <person name="Shimamura S."/>
            <person name="Takaki Y."/>
            <person name="Nagai Y."/>
            <person name="Toyoda A."/>
            <person name="Suzuki Y."/>
            <person name="Arimoto A."/>
            <person name="Ishii H."/>
            <person name="Satoh N."/>
            <person name="Nishiyama T."/>
            <person name="Hasebe M."/>
            <person name="Maruyama T."/>
            <person name="Minagawa J."/>
            <person name="Obokata J."/>
            <person name="Shigenobu S."/>
        </authorList>
    </citation>
    <scope>NUCLEOTIDE SEQUENCE [LARGE SCALE GENOMIC DNA]</scope>
</reference>
<feature type="transmembrane region" description="Helical" evidence="2">
    <location>
        <begin position="38"/>
        <end position="57"/>
    </location>
</feature>
<protein>
    <submittedName>
        <fullName evidence="3">Uncharacterized protein</fullName>
    </submittedName>
</protein>
<dbReference type="AlphaFoldDB" id="A0AAV4GR06"/>
<keyword evidence="2" id="KW-0472">Membrane</keyword>